<accession>A0A4R0PNQ9</accession>
<gene>
    <name evidence="1" type="ORF">EZ456_23740</name>
</gene>
<protein>
    <submittedName>
        <fullName evidence="1">Uncharacterized protein</fullName>
    </submittedName>
</protein>
<evidence type="ECO:0000313" key="2">
    <source>
        <dbReference type="Proteomes" id="UP000293925"/>
    </source>
</evidence>
<comment type="caution">
    <text evidence="1">The sequence shown here is derived from an EMBL/GenBank/DDBJ whole genome shotgun (WGS) entry which is preliminary data.</text>
</comment>
<evidence type="ECO:0000313" key="1">
    <source>
        <dbReference type="EMBL" id="TCD16964.1"/>
    </source>
</evidence>
<dbReference type="Proteomes" id="UP000293925">
    <property type="component" value="Unassembled WGS sequence"/>
</dbReference>
<reference evidence="1 2" key="1">
    <citation type="submission" date="2019-02" db="EMBL/GenBank/DDBJ databases">
        <title>Pedobacter sp. RP-3-21 sp. nov., isolated from Arctic soil.</title>
        <authorList>
            <person name="Dahal R.H."/>
        </authorList>
    </citation>
    <scope>NUCLEOTIDE SEQUENCE [LARGE SCALE GENOMIC DNA]</scope>
    <source>
        <strain evidence="1 2">RP-3-21</strain>
    </source>
</reference>
<proteinExistence type="predicted"/>
<dbReference type="EMBL" id="SJSO01000034">
    <property type="protein sequence ID" value="TCD16964.1"/>
    <property type="molecule type" value="Genomic_DNA"/>
</dbReference>
<dbReference type="RefSeq" id="WP_131534524.1">
    <property type="nucleotide sequence ID" value="NZ_SJSO01000034.1"/>
</dbReference>
<name>A0A4R0PNQ9_9SPHI</name>
<organism evidence="1 2">
    <name type="scientific">Pedobacter psychrodurus</name>
    <dbReference type="NCBI Taxonomy" id="2530456"/>
    <lineage>
        <taxon>Bacteria</taxon>
        <taxon>Pseudomonadati</taxon>
        <taxon>Bacteroidota</taxon>
        <taxon>Sphingobacteriia</taxon>
        <taxon>Sphingobacteriales</taxon>
        <taxon>Sphingobacteriaceae</taxon>
        <taxon>Pedobacter</taxon>
    </lineage>
</organism>
<sequence length="271" mass="31808">MSDSLLKITLNPDLDKLSAYISKAMIARYQKTGVYLESTMSESYYNKIHDSLIKTFEKNNLIEHKDELLYIILTEDEILGDMMLDAEMQYEELQNTIEVSEFLLAFKRATDNPNFQIGIKENIGTTFKPKTQSAYIRNHEISKWMCQLIFDAFEARNYPRHLLGDTFLEQFYKYNEDPNTPIDLSNLEKVTKLKNKNPSVLKRKKYVELCKYVGKYLELHTHLNTPDGVKLTDARAEFYFDILEALNILNRHTIQSDPKDYITSMFQKHND</sequence>
<dbReference type="OrthoDB" id="764202at2"/>
<dbReference type="AlphaFoldDB" id="A0A4R0PNQ9"/>
<keyword evidence="2" id="KW-1185">Reference proteome</keyword>